<dbReference type="SUPFAM" id="SSF53335">
    <property type="entry name" value="S-adenosyl-L-methionine-dependent methyltransferases"/>
    <property type="match status" value="1"/>
</dbReference>
<dbReference type="PANTHER" id="PTHR43712:SF2">
    <property type="entry name" value="O-METHYLTRANSFERASE CICE"/>
    <property type="match status" value="1"/>
</dbReference>
<comment type="caution">
    <text evidence="5">The sequence shown here is derived from an EMBL/GenBank/DDBJ whole genome shotgun (WGS) entry which is preliminary data.</text>
</comment>
<dbReference type="InterPro" id="IPR036388">
    <property type="entry name" value="WH-like_DNA-bd_sf"/>
</dbReference>
<evidence type="ECO:0000256" key="1">
    <source>
        <dbReference type="ARBA" id="ARBA00022603"/>
    </source>
</evidence>
<dbReference type="Pfam" id="PF00891">
    <property type="entry name" value="Methyltransf_2"/>
    <property type="match status" value="1"/>
</dbReference>
<dbReference type="EMBL" id="JAAAJB010000946">
    <property type="protein sequence ID" value="KAG0249755.1"/>
    <property type="molecule type" value="Genomic_DNA"/>
</dbReference>
<dbReference type="OrthoDB" id="2410195at2759"/>
<dbReference type="InterPro" id="IPR016461">
    <property type="entry name" value="COMT-like"/>
</dbReference>
<accession>A0A9P6PQ59</accession>
<dbReference type="InterPro" id="IPR001077">
    <property type="entry name" value="COMT_C"/>
</dbReference>
<dbReference type="InterPro" id="IPR029063">
    <property type="entry name" value="SAM-dependent_MTases_sf"/>
</dbReference>
<sequence>MLYQPSLSPSSAHLVTQLVKCINTIENAGPEQIENWETVQARRQAEDLLLDLQRLVIPINVRLRYASLSIFENQALYLAVRLSIAQALVDAGPSGVDLHTLASRTGTVAEPLGRILRALQLNDVAVQCEDRWVAGEAARALCPGHAESIAASTDLCGNEIYTTVGFLGKQVAPGREWPARQASSDASSPSAAAAATAAGSEPATQACFAGLGMPSLYPYLAAHTDRQVVFTNAMASLSIHHDDYISADYPWDLHAGQQMCDVGGADGNFFKHLLTKHPLIAGGTVYDIAVISPPADVASKLTFVHGDFFKTVPAGHQVYFMRHILHNWNDSNVRRILSNTRQAMVESLRTMKASEDGNGDKDPVLLIAEAVITPKAQREAVLLDLVMLSAFPGGKERTVEEYSALCQAEGMRIAQVWPTRGKHSILEVHLDLETKDASIEE</sequence>
<dbReference type="GO" id="GO:0032259">
    <property type="term" value="P:methylation"/>
    <property type="evidence" value="ECO:0007669"/>
    <property type="project" value="UniProtKB-KW"/>
</dbReference>
<dbReference type="AlphaFoldDB" id="A0A9P6PQ59"/>
<evidence type="ECO:0000313" key="5">
    <source>
        <dbReference type="EMBL" id="KAG0249755.1"/>
    </source>
</evidence>
<dbReference type="Gene3D" id="3.40.50.150">
    <property type="entry name" value="Vaccinia Virus protein VP39"/>
    <property type="match status" value="1"/>
</dbReference>
<evidence type="ECO:0000256" key="2">
    <source>
        <dbReference type="ARBA" id="ARBA00022679"/>
    </source>
</evidence>
<reference evidence="5" key="1">
    <citation type="journal article" date="2020" name="Fungal Divers.">
        <title>Resolving the Mortierellaceae phylogeny through synthesis of multi-gene phylogenetics and phylogenomics.</title>
        <authorList>
            <person name="Vandepol N."/>
            <person name="Liber J."/>
            <person name="Desiro A."/>
            <person name="Na H."/>
            <person name="Kennedy M."/>
            <person name="Barry K."/>
            <person name="Grigoriev I.V."/>
            <person name="Miller A.N."/>
            <person name="O'Donnell K."/>
            <person name="Stajich J.E."/>
            <person name="Bonito G."/>
        </authorList>
    </citation>
    <scope>NUCLEOTIDE SEQUENCE</scope>
    <source>
        <strain evidence="5">BC1065</strain>
    </source>
</reference>
<dbReference type="Gene3D" id="1.10.10.10">
    <property type="entry name" value="Winged helix-like DNA-binding domain superfamily/Winged helix DNA-binding domain"/>
    <property type="match status" value="1"/>
</dbReference>
<feature type="domain" description="O-methyltransferase C-terminal" evidence="4">
    <location>
        <begin position="212"/>
        <end position="411"/>
    </location>
</feature>
<proteinExistence type="predicted"/>
<organism evidence="5 6">
    <name type="scientific">Actinomortierella ambigua</name>
    <dbReference type="NCBI Taxonomy" id="1343610"/>
    <lineage>
        <taxon>Eukaryota</taxon>
        <taxon>Fungi</taxon>
        <taxon>Fungi incertae sedis</taxon>
        <taxon>Mucoromycota</taxon>
        <taxon>Mortierellomycotina</taxon>
        <taxon>Mortierellomycetes</taxon>
        <taxon>Mortierellales</taxon>
        <taxon>Mortierellaceae</taxon>
        <taxon>Actinomortierella</taxon>
    </lineage>
</organism>
<name>A0A9P6PQ59_9FUNG</name>
<evidence type="ECO:0000313" key="6">
    <source>
        <dbReference type="Proteomes" id="UP000807716"/>
    </source>
</evidence>
<keyword evidence="2" id="KW-0808">Transferase</keyword>
<dbReference type="Proteomes" id="UP000807716">
    <property type="component" value="Unassembled WGS sequence"/>
</dbReference>
<dbReference type="GO" id="GO:0008171">
    <property type="term" value="F:O-methyltransferase activity"/>
    <property type="evidence" value="ECO:0007669"/>
    <property type="project" value="InterPro"/>
</dbReference>
<keyword evidence="3" id="KW-0949">S-adenosyl-L-methionine</keyword>
<evidence type="ECO:0000259" key="4">
    <source>
        <dbReference type="Pfam" id="PF00891"/>
    </source>
</evidence>
<evidence type="ECO:0000256" key="3">
    <source>
        <dbReference type="ARBA" id="ARBA00022691"/>
    </source>
</evidence>
<keyword evidence="1" id="KW-0489">Methyltransferase</keyword>
<protein>
    <recommendedName>
        <fullName evidence="4">O-methyltransferase C-terminal domain-containing protein</fullName>
    </recommendedName>
</protein>
<dbReference type="PROSITE" id="PS51683">
    <property type="entry name" value="SAM_OMT_II"/>
    <property type="match status" value="1"/>
</dbReference>
<dbReference type="SUPFAM" id="SSF46785">
    <property type="entry name" value="Winged helix' DNA-binding domain"/>
    <property type="match status" value="1"/>
</dbReference>
<keyword evidence="6" id="KW-1185">Reference proteome</keyword>
<dbReference type="InterPro" id="IPR036390">
    <property type="entry name" value="WH_DNA-bd_sf"/>
</dbReference>
<gene>
    <name evidence="5" type="ORF">DFQ27_009809</name>
</gene>
<dbReference type="PANTHER" id="PTHR43712">
    <property type="entry name" value="PUTATIVE (AFU_ORTHOLOGUE AFUA_4G14580)-RELATED"/>
    <property type="match status" value="1"/>
</dbReference>